<dbReference type="PANTHER" id="PTHR13166">
    <property type="entry name" value="PROTEIN C6ORF149"/>
    <property type="match status" value="1"/>
</dbReference>
<comment type="similarity">
    <text evidence="1">Belongs to the complex I LYR family.</text>
</comment>
<keyword evidence="4" id="KW-1185">Reference proteome</keyword>
<dbReference type="OrthoDB" id="275715at2759"/>
<evidence type="ECO:0000313" key="4">
    <source>
        <dbReference type="Proteomes" id="UP001153069"/>
    </source>
</evidence>
<proteinExistence type="inferred from homology"/>
<dbReference type="PANTHER" id="PTHR13166:SF7">
    <property type="entry name" value="LYR MOTIF-CONTAINING PROTEIN 4"/>
    <property type="match status" value="1"/>
</dbReference>
<dbReference type="InterPro" id="IPR045297">
    <property type="entry name" value="Complex1_LYR_LYRM4"/>
</dbReference>
<organism evidence="3 4">
    <name type="scientific">Seminavis robusta</name>
    <dbReference type="NCBI Taxonomy" id="568900"/>
    <lineage>
        <taxon>Eukaryota</taxon>
        <taxon>Sar</taxon>
        <taxon>Stramenopiles</taxon>
        <taxon>Ochrophyta</taxon>
        <taxon>Bacillariophyta</taxon>
        <taxon>Bacillariophyceae</taxon>
        <taxon>Bacillariophycidae</taxon>
        <taxon>Naviculales</taxon>
        <taxon>Naviculaceae</taxon>
        <taxon>Seminavis</taxon>
    </lineage>
</organism>
<dbReference type="GO" id="GO:0005739">
    <property type="term" value="C:mitochondrion"/>
    <property type="evidence" value="ECO:0007669"/>
    <property type="project" value="TreeGrafter"/>
</dbReference>
<evidence type="ECO:0000313" key="3">
    <source>
        <dbReference type="EMBL" id="CAB9527263.1"/>
    </source>
</evidence>
<dbReference type="InterPro" id="IPR008011">
    <property type="entry name" value="Complex1_LYR_dom"/>
</dbReference>
<evidence type="ECO:0000259" key="2">
    <source>
        <dbReference type="Pfam" id="PF05347"/>
    </source>
</evidence>
<dbReference type="EMBL" id="CAICTM010001965">
    <property type="protein sequence ID" value="CAB9527263.1"/>
    <property type="molecule type" value="Genomic_DNA"/>
</dbReference>
<evidence type="ECO:0000256" key="1">
    <source>
        <dbReference type="ARBA" id="ARBA00009508"/>
    </source>
</evidence>
<dbReference type="AlphaFoldDB" id="A0A9N8HYB8"/>
<dbReference type="InterPro" id="IPR051522">
    <property type="entry name" value="ISC_assembly_LYR"/>
</dbReference>
<sequence length="82" mass="9281">MTNSAAISLFRSLAREAKHLNDYNFRSYAVRRVKVGFQKSRELQGEEAAAAMKYGQEQLKILKRQVILGDLYPSGRSVMESA</sequence>
<protein>
    <submittedName>
        <fullName evidence="3">LYR motif-containing protein 4</fullName>
    </submittedName>
</protein>
<gene>
    <name evidence="3" type="ORF">SEMRO_1967_G308360.1</name>
</gene>
<comment type="caution">
    <text evidence="3">The sequence shown here is derived from an EMBL/GenBank/DDBJ whole genome shotgun (WGS) entry which is preliminary data.</text>
</comment>
<dbReference type="CDD" id="cd20264">
    <property type="entry name" value="Complex1_LYR_LYRM4"/>
    <property type="match status" value="1"/>
</dbReference>
<name>A0A9N8HYB8_9STRA</name>
<dbReference type="GO" id="GO:0016226">
    <property type="term" value="P:iron-sulfur cluster assembly"/>
    <property type="evidence" value="ECO:0007669"/>
    <property type="project" value="InterPro"/>
</dbReference>
<reference evidence="3" key="1">
    <citation type="submission" date="2020-06" db="EMBL/GenBank/DDBJ databases">
        <authorList>
            <consortium name="Plant Systems Biology data submission"/>
        </authorList>
    </citation>
    <scope>NUCLEOTIDE SEQUENCE</scope>
    <source>
        <strain evidence="3">D6</strain>
    </source>
</reference>
<dbReference type="Proteomes" id="UP001153069">
    <property type="component" value="Unassembled WGS sequence"/>
</dbReference>
<accession>A0A9N8HYB8</accession>
<feature type="domain" description="Complex 1 LYR protein" evidence="2">
    <location>
        <begin position="5"/>
        <end position="60"/>
    </location>
</feature>
<dbReference type="GO" id="GO:1990221">
    <property type="term" value="C:L-cysteine desulfurase complex"/>
    <property type="evidence" value="ECO:0007669"/>
    <property type="project" value="TreeGrafter"/>
</dbReference>
<dbReference type="Pfam" id="PF05347">
    <property type="entry name" value="Complex1_LYR"/>
    <property type="match status" value="1"/>
</dbReference>